<dbReference type="EMBL" id="LR899010">
    <property type="protein sequence ID" value="CAD7082816.1"/>
    <property type="molecule type" value="Genomic_DNA"/>
</dbReference>
<feature type="region of interest" description="Disordered" evidence="1">
    <location>
        <begin position="35"/>
        <end position="83"/>
    </location>
</feature>
<gene>
    <name evidence="2" type="ORF">HERILL_LOCUS5822</name>
</gene>
<dbReference type="FunCoup" id="A0A7R8YRT9">
    <property type="interactions" value="10"/>
</dbReference>
<feature type="region of interest" description="Disordered" evidence="1">
    <location>
        <begin position="416"/>
        <end position="436"/>
    </location>
</feature>
<evidence type="ECO:0000313" key="3">
    <source>
        <dbReference type="Proteomes" id="UP000594454"/>
    </source>
</evidence>
<name>A0A7R8YRT9_HERIL</name>
<dbReference type="AlphaFoldDB" id="A0A7R8YRT9"/>
<evidence type="ECO:0000256" key="1">
    <source>
        <dbReference type="SAM" id="MobiDB-lite"/>
    </source>
</evidence>
<sequence>MSCISSNFSSFFLDSLNDPSEFAKYLGNSENKTQTFDDQIYGAPGTTNGNGYGPGPMDSEMASFSASYTNSHHPHQQQQDPHANHVANNTQSATFFQQQPQAQHPQSPHHQQPQLHQNHHAPAAPQQTTSQPYPLPGADVTTVIANHTPSQPQQESSFVDNTFDFSKYLNNSEYGTPSGATVDSAAAAAQNQLMDLDNTPPSGASGRAASTSNSVDIDAFDHDSKNLYDIHNSNESGMSDQRISSNTSECSDSSNQANQTKPLTKFMIKENFEVHPAHKVEEGIFQHMNKLPVKKKDTLKTLGVTFTGHMSVADKAIIVDNFAKFCEEYGVTDHRPFLSLNQSGMQKPEQIKFARFLGQGLPKFTLFCIYSNFKNMFCIKRFENYAKGSYNLQYILDKTKRFLTCTTADLKNLTPQMFDSTDSPPPVPPPPPPTNVNGATKQEFSKVLERLTIFENFDVHESHRIEDGIFTHIGRLSPKKQELLKKFGIQSNHTVTFSEKCTIIDNFIKFSRAYNIEDHRPFLDFHESGLPKMEQIKFARYLGQGLPNLTLYKIYSAFKDLLALNRIEKLISEGYNLDVILKKKRKNLINRLNAAKRSNKETTEATNQQPNQPNQPNLQQPQPQPQPQAQQPQPPQQQPIQTPFENMVTS</sequence>
<feature type="compositionally biased region" description="Polar residues" evidence="1">
    <location>
        <begin position="62"/>
        <end position="71"/>
    </location>
</feature>
<keyword evidence="3" id="KW-1185">Reference proteome</keyword>
<reference evidence="2 3" key="1">
    <citation type="submission" date="2020-11" db="EMBL/GenBank/DDBJ databases">
        <authorList>
            <person name="Wallbank WR R."/>
            <person name="Pardo Diaz C."/>
            <person name="Kozak K."/>
            <person name="Martin S."/>
            <person name="Jiggins C."/>
            <person name="Moest M."/>
            <person name="Warren A I."/>
            <person name="Generalovic N T."/>
            <person name="Byers J.R.P. K."/>
            <person name="Montejo-Kovacevich G."/>
            <person name="Yen C E."/>
        </authorList>
    </citation>
    <scope>NUCLEOTIDE SEQUENCE [LARGE SCALE GENOMIC DNA]</scope>
</reference>
<feature type="compositionally biased region" description="Pro residues" evidence="1">
    <location>
        <begin position="622"/>
        <end position="637"/>
    </location>
</feature>
<dbReference type="Proteomes" id="UP000594454">
    <property type="component" value="Chromosome 2"/>
</dbReference>
<evidence type="ECO:0000313" key="2">
    <source>
        <dbReference type="EMBL" id="CAD7082816.1"/>
    </source>
</evidence>
<dbReference type="OrthoDB" id="5812619at2759"/>
<feature type="region of interest" description="Disordered" evidence="1">
    <location>
        <begin position="594"/>
        <end position="650"/>
    </location>
</feature>
<feature type="region of interest" description="Disordered" evidence="1">
    <location>
        <begin position="96"/>
        <end position="140"/>
    </location>
</feature>
<feature type="compositionally biased region" description="Low complexity" evidence="1">
    <location>
        <begin position="97"/>
        <end position="127"/>
    </location>
</feature>
<feature type="compositionally biased region" description="Low complexity" evidence="1">
    <location>
        <begin position="607"/>
        <end position="621"/>
    </location>
</feature>
<feature type="region of interest" description="Disordered" evidence="1">
    <location>
        <begin position="229"/>
        <end position="259"/>
    </location>
</feature>
<feature type="region of interest" description="Disordered" evidence="1">
    <location>
        <begin position="195"/>
        <end position="215"/>
    </location>
</feature>
<protein>
    <submittedName>
        <fullName evidence="2">Uncharacterized protein</fullName>
    </submittedName>
</protein>
<dbReference type="InParanoid" id="A0A7R8YRT9"/>
<proteinExistence type="predicted"/>
<accession>A0A7R8YRT9</accession>
<feature type="compositionally biased region" description="Pro residues" evidence="1">
    <location>
        <begin position="423"/>
        <end position="434"/>
    </location>
</feature>
<organism evidence="2 3">
    <name type="scientific">Hermetia illucens</name>
    <name type="common">Black soldier fly</name>
    <dbReference type="NCBI Taxonomy" id="343691"/>
    <lineage>
        <taxon>Eukaryota</taxon>
        <taxon>Metazoa</taxon>
        <taxon>Ecdysozoa</taxon>
        <taxon>Arthropoda</taxon>
        <taxon>Hexapoda</taxon>
        <taxon>Insecta</taxon>
        <taxon>Pterygota</taxon>
        <taxon>Neoptera</taxon>
        <taxon>Endopterygota</taxon>
        <taxon>Diptera</taxon>
        <taxon>Brachycera</taxon>
        <taxon>Stratiomyomorpha</taxon>
        <taxon>Stratiomyidae</taxon>
        <taxon>Hermetiinae</taxon>
        <taxon>Hermetia</taxon>
    </lineage>
</organism>
<feature type="compositionally biased region" description="Polar residues" evidence="1">
    <location>
        <begin position="231"/>
        <end position="243"/>
    </location>
</feature>
<feature type="compositionally biased region" description="Low complexity" evidence="1">
    <location>
        <begin position="244"/>
        <end position="254"/>
    </location>
</feature>